<dbReference type="AlphaFoldDB" id="A0A0S4KLM7"/>
<evidence type="ECO:0000313" key="1">
    <source>
        <dbReference type="EMBL" id="CUI15401.1"/>
    </source>
</evidence>
<dbReference type="Proteomes" id="UP000051952">
    <property type="component" value="Unassembled WGS sequence"/>
</dbReference>
<accession>A0A0S4KLM7</accession>
<proteinExistence type="predicted"/>
<dbReference type="VEuPathDB" id="TriTrypDB:BSAL_41800"/>
<gene>
    <name evidence="1" type="ORF">BSAL_41800</name>
</gene>
<dbReference type="EMBL" id="CYKH01002138">
    <property type="protein sequence ID" value="CUI15401.1"/>
    <property type="molecule type" value="Genomic_DNA"/>
</dbReference>
<keyword evidence="2" id="KW-1185">Reference proteome</keyword>
<protein>
    <submittedName>
        <fullName evidence="1">Uncharacterized protein</fullName>
    </submittedName>
</protein>
<name>A0A0S4KLM7_BODSA</name>
<evidence type="ECO:0000313" key="2">
    <source>
        <dbReference type="Proteomes" id="UP000051952"/>
    </source>
</evidence>
<reference evidence="2" key="1">
    <citation type="submission" date="2015-09" db="EMBL/GenBank/DDBJ databases">
        <authorList>
            <consortium name="Pathogen Informatics"/>
        </authorList>
    </citation>
    <scope>NUCLEOTIDE SEQUENCE [LARGE SCALE GENOMIC DNA]</scope>
    <source>
        <strain evidence="2">Lake Konstanz</strain>
    </source>
</reference>
<sequence>MQTDFILMRTGLRGSDNPSLHLFSPVQTQEREETNVQLCKCAVHQHMDVVLPSNSDTDEAGDLSSPCPPYHVTLTHINLCHKFEIASDVTILRCICGGAACTPHWIVVVAPKEALLTATNAVGVHRAVIPIPLVHDGPGSDVSLRDTLTRAYRCMRSRSLSLGTSSPQWKWFVAFVDVVGNVSYYACTDASCVAGVNPKA</sequence>
<organism evidence="1 2">
    <name type="scientific">Bodo saltans</name>
    <name type="common">Flagellated protozoan</name>
    <dbReference type="NCBI Taxonomy" id="75058"/>
    <lineage>
        <taxon>Eukaryota</taxon>
        <taxon>Discoba</taxon>
        <taxon>Euglenozoa</taxon>
        <taxon>Kinetoplastea</taxon>
        <taxon>Metakinetoplastina</taxon>
        <taxon>Eubodonida</taxon>
        <taxon>Bodonidae</taxon>
        <taxon>Bodo</taxon>
    </lineage>
</organism>